<dbReference type="GO" id="GO:0000976">
    <property type="term" value="F:transcription cis-regulatory region binding"/>
    <property type="evidence" value="ECO:0007669"/>
    <property type="project" value="TreeGrafter"/>
</dbReference>
<dbReference type="SUPFAM" id="SSF46785">
    <property type="entry name" value="Winged helix' DNA-binding domain"/>
    <property type="match status" value="1"/>
</dbReference>
<proteinExistence type="predicted"/>
<dbReference type="PROSITE" id="PS50949">
    <property type="entry name" value="HTH_GNTR"/>
    <property type="match status" value="1"/>
</dbReference>
<evidence type="ECO:0000256" key="1">
    <source>
        <dbReference type="ARBA" id="ARBA00023015"/>
    </source>
</evidence>
<dbReference type="PANTHER" id="PTHR30146">
    <property type="entry name" value="LACI-RELATED TRANSCRIPTIONAL REPRESSOR"/>
    <property type="match status" value="1"/>
</dbReference>
<dbReference type="InterPro" id="IPR028082">
    <property type="entry name" value="Peripla_BP_I"/>
</dbReference>
<organism evidence="5 6">
    <name type="scientific">Candidatus Raymondbacteria bacterium RIFOXYD12_FULL_49_13</name>
    <dbReference type="NCBI Taxonomy" id="1817890"/>
    <lineage>
        <taxon>Bacteria</taxon>
        <taxon>Raymondiibacteriota</taxon>
    </lineage>
</organism>
<comment type="caution">
    <text evidence="5">The sequence shown here is derived from an EMBL/GenBank/DDBJ whole genome shotgun (WGS) entry which is preliminary data.</text>
</comment>
<accession>A0A1F7FHP4</accession>
<gene>
    <name evidence="5" type="ORF">A2519_22790</name>
</gene>
<dbReference type="GO" id="GO:0003700">
    <property type="term" value="F:DNA-binding transcription factor activity"/>
    <property type="evidence" value="ECO:0007669"/>
    <property type="project" value="InterPro"/>
</dbReference>
<dbReference type="InterPro" id="IPR000524">
    <property type="entry name" value="Tscrpt_reg_HTH_GntR"/>
</dbReference>
<evidence type="ECO:0000313" key="5">
    <source>
        <dbReference type="EMBL" id="OGK06143.1"/>
    </source>
</evidence>
<evidence type="ECO:0000259" key="4">
    <source>
        <dbReference type="PROSITE" id="PS50949"/>
    </source>
</evidence>
<protein>
    <recommendedName>
        <fullName evidence="4">HTH gntR-type domain-containing protein</fullName>
    </recommendedName>
</protein>
<keyword evidence="2" id="KW-0238">DNA-binding</keyword>
<name>A0A1F7FHP4_UNCRA</name>
<feature type="domain" description="HTH gntR-type" evidence="4">
    <location>
        <begin position="1"/>
        <end position="69"/>
    </location>
</feature>
<sequence>MGKREKIKEYIQDEIRLARLKSGDRIYSRAVFMDKFQCARATVDKAIGDLISGKVLSAEKGSGTFVATPKKRTQAKNIAVVSPELTPNTMPQEIVQGFMEAVGPETSIRFFTYNELRHPKSWEACKAQRGIVFVMPDMQHGPFILEARSLCIPHVIAYRDIPESSFVSIDNTGAVMALVDHLISEGRRNIAYVGIPESRYHFPELRYIGYLTSLLKHKLAYNKNWCAFKGRQELSVTLNGLFGNGQCPDAIIAVSMPLGEIIRVAQKAGRKVGRNFSIATFDEVASGAYPFPVLSLRGIQREVGRESAAVLTRLFETQGKIVHKYITPEIKT</sequence>
<evidence type="ECO:0000256" key="3">
    <source>
        <dbReference type="ARBA" id="ARBA00023163"/>
    </source>
</evidence>
<dbReference type="InterPro" id="IPR036390">
    <property type="entry name" value="WH_DNA-bd_sf"/>
</dbReference>
<dbReference type="Pfam" id="PF13377">
    <property type="entry name" value="Peripla_BP_3"/>
    <property type="match status" value="1"/>
</dbReference>
<keyword evidence="3" id="KW-0804">Transcription</keyword>
<dbReference type="AlphaFoldDB" id="A0A1F7FHP4"/>
<evidence type="ECO:0000313" key="6">
    <source>
        <dbReference type="Proteomes" id="UP000179243"/>
    </source>
</evidence>
<dbReference type="SUPFAM" id="SSF53822">
    <property type="entry name" value="Periplasmic binding protein-like I"/>
    <property type="match status" value="1"/>
</dbReference>
<dbReference type="CDD" id="cd06267">
    <property type="entry name" value="PBP1_LacI_sugar_binding-like"/>
    <property type="match status" value="1"/>
</dbReference>
<dbReference type="Gene3D" id="1.10.10.10">
    <property type="entry name" value="Winged helix-like DNA-binding domain superfamily/Winged helix DNA-binding domain"/>
    <property type="match status" value="1"/>
</dbReference>
<dbReference type="EMBL" id="MFYX01000037">
    <property type="protein sequence ID" value="OGK06143.1"/>
    <property type="molecule type" value="Genomic_DNA"/>
</dbReference>
<dbReference type="Pfam" id="PF00392">
    <property type="entry name" value="GntR"/>
    <property type="match status" value="1"/>
</dbReference>
<dbReference type="InterPro" id="IPR036388">
    <property type="entry name" value="WH-like_DNA-bd_sf"/>
</dbReference>
<dbReference type="InterPro" id="IPR046335">
    <property type="entry name" value="LacI/GalR-like_sensor"/>
</dbReference>
<dbReference type="Proteomes" id="UP000179243">
    <property type="component" value="Unassembled WGS sequence"/>
</dbReference>
<reference evidence="5 6" key="1">
    <citation type="journal article" date="2016" name="Nat. Commun.">
        <title>Thousands of microbial genomes shed light on interconnected biogeochemical processes in an aquifer system.</title>
        <authorList>
            <person name="Anantharaman K."/>
            <person name="Brown C.T."/>
            <person name="Hug L.A."/>
            <person name="Sharon I."/>
            <person name="Castelle C.J."/>
            <person name="Probst A.J."/>
            <person name="Thomas B.C."/>
            <person name="Singh A."/>
            <person name="Wilkins M.J."/>
            <person name="Karaoz U."/>
            <person name="Brodie E.L."/>
            <person name="Williams K.H."/>
            <person name="Hubbard S.S."/>
            <person name="Banfield J.F."/>
        </authorList>
    </citation>
    <scope>NUCLEOTIDE SEQUENCE [LARGE SCALE GENOMIC DNA]</scope>
</reference>
<keyword evidence="1" id="KW-0805">Transcription regulation</keyword>
<dbReference type="PANTHER" id="PTHR30146:SF109">
    <property type="entry name" value="HTH-TYPE TRANSCRIPTIONAL REGULATOR GALS"/>
    <property type="match status" value="1"/>
</dbReference>
<dbReference type="Gene3D" id="3.40.50.2300">
    <property type="match status" value="2"/>
</dbReference>
<evidence type="ECO:0000256" key="2">
    <source>
        <dbReference type="ARBA" id="ARBA00023125"/>
    </source>
</evidence>